<dbReference type="GO" id="GO:0005576">
    <property type="term" value="C:extracellular region"/>
    <property type="evidence" value="ECO:0007669"/>
    <property type="project" value="UniProtKB-SubCell"/>
</dbReference>
<evidence type="ECO:0000256" key="6">
    <source>
        <dbReference type="SAM" id="SignalP"/>
    </source>
</evidence>
<comment type="caution">
    <text evidence="7">The sequence shown here is derived from an EMBL/GenBank/DDBJ whole genome shotgun (WGS) entry which is preliminary data.</text>
</comment>
<sequence>MAFPSPFFLLLLLSFYCVSTSTLASSHTVVDIRNDLPHKTEVQLVLGCDKGSSFHLKPGHHHNRTLTLNQDFECTATWLPWFTTWDAYHAERDKGHHTIYWSIRKDGFYHSWNGSKWKLQEDWYTE</sequence>
<comment type="similarity">
    <text evidence="2">Belongs to the plant self-incompatibility (S1) protein family.</text>
</comment>
<proteinExistence type="inferred from homology"/>
<keyword evidence="8" id="KW-1185">Reference proteome</keyword>
<dbReference type="EMBL" id="QJKJ01008503">
    <property type="protein sequence ID" value="RDX79560.1"/>
    <property type="molecule type" value="Genomic_DNA"/>
</dbReference>
<accession>A0A371FN07</accession>
<keyword evidence="4" id="KW-0964">Secreted</keyword>
<dbReference type="PANTHER" id="PTHR35630">
    <property type="entry name" value="LEGUMINOSIN GROUP486 SECRETED PEPTIDE"/>
    <property type="match status" value="1"/>
</dbReference>
<evidence type="ECO:0000313" key="7">
    <source>
        <dbReference type="EMBL" id="RDX79560.1"/>
    </source>
</evidence>
<comment type="subcellular location">
    <subcellularLocation>
        <location evidence="1">Secreted</location>
    </subcellularLocation>
</comment>
<dbReference type="Pfam" id="PF05938">
    <property type="entry name" value="Self-incomp_S1"/>
    <property type="match status" value="1"/>
</dbReference>
<evidence type="ECO:0000256" key="5">
    <source>
        <dbReference type="ARBA" id="ARBA00022729"/>
    </source>
</evidence>
<dbReference type="Proteomes" id="UP000257109">
    <property type="component" value="Unassembled WGS sequence"/>
</dbReference>
<dbReference type="GO" id="GO:0060320">
    <property type="term" value="P:rejection of self pollen"/>
    <property type="evidence" value="ECO:0007669"/>
    <property type="project" value="UniProtKB-KW"/>
</dbReference>
<feature type="signal peptide" evidence="6">
    <location>
        <begin position="1"/>
        <end position="24"/>
    </location>
</feature>
<protein>
    <recommendedName>
        <fullName evidence="9">S-protein homolog</fullName>
    </recommendedName>
</protein>
<evidence type="ECO:0000256" key="1">
    <source>
        <dbReference type="ARBA" id="ARBA00004613"/>
    </source>
</evidence>
<keyword evidence="3" id="KW-0713">Self-incompatibility</keyword>
<dbReference type="InterPro" id="IPR010264">
    <property type="entry name" value="Self-incomp_S1"/>
</dbReference>
<feature type="chain" id="PRO_5016663687" description="S-protein homolog" evidence="6">
    <location>
        <begin position="25"/>
        <end position="126"/>
    </location>
</feature>
<evidence type="ECO:0000256" key="4">
    <source>
        <dbReference type="ARBA" id="ARBA00022525"/>
    </source>
</evidence>
<organism evidence="7 8">
    <name type="scientific">Mucuna pruriens</name>
    <name type="common">Velvet bean</name>
    <name type="synonym">Dolichos pruriens</name>
    <dbReference type="NCBI Taxonomy" id="157652"/>
    <lineage>
        <taxon>Eukaryota</taxon>
        <taxon>Viridiplantae</taxon>
        <taxon>Streptophyta</taxon>
        <taxon>Embryophyta</taxon>
        <taxon>Tracheophyta</taxon>
        <taxon>Spermatophyta</taxon>
        <taxon>Magnoliopsida</taxon>
        <taxon>eudicotyledons</taxon>
        <taxon>Gunneridae</taxon>
        <taxon>Pentapetalae</taxon>
        <taxon>rosids</taxon>
        <taxon>fabids</taxon>
        <taxon>Fabales</taxon>
        <taxon>Fabaceae</taxon>
        <taxon>Papilionoideae</taxon>
        <taxon>50 kb inversion clade</taxon>
        <taxon>NPAAA clade</taxon>
        <taxon>indigoferoid/millettioid clade</taxon>
        <taxon>Phaseoleae</taxon>
        <taxon>Mucuna</taxon>
    </lineage>
</organism>
<dbReference type="OrthoDB" id="826549at2759"/>
<dbReference type="AlphaFoldDB" id="A0A371FN07"/>
<dbReference type="PANTHER" id="PTHR35630:SF1">
    <property type="entry name" value="LEGUMINOSIN GROUP486 SECRETED PEPTIDE"/>
    <property type="match status" value="1"/>
</dbReference>
<evidence type="ECO:0000256" key="3">
    <source>
        <dbReference type="ARBA" id="ARBA00022471"/>
    </source>
</evidence>
<evidence type="ECO:0008006" key="9">
    <source>
        <dbReference type="Google" id="ProtNLM"/>
    </source>
</evidence>
<feature type="non-terminal residue" evidence="7">
    <location>
        <position position="1"/>
    </location>
</feature>
<evidence type="ECO:0000256" key="2">
    <source>
        <dbReference type="ARBA" id="ARBA00005581"/>
    </source>
</evidence>
<gene>
    <name evidence="7" type="ORF">CR513_39997</name>
</gene>
<keyword evidence="5 6" id="KW-0732">Signal</keyword>
<evidence type="ECO:0000313" key="8">
    <source>
        <dbReference type="Proteomes" id="UP000257109"/>
    </source>
</evidence>
<name>A0A371FN07_MUCPR</name>
<reference evidence="7" key="1">
    <citation type="submission" date="2018-05" db="EMBL/GenBank/DDBJ databases">
        <title>Draft genome of Mucuna pruriens seed.</title>
        <authorList>
            <person name="Nnadi N.E."/>
            <person name="Vos R."/>
            <person name="Hasami M.H."/>
            <person name="Devisetty U.K."/>
            <person name="Aguiy J.C."/>
        </authorList>
    </citation>
    <scope>NUCLEOTIDE SEQUENCE [LARGE SCALE GENOMIC DNA]</scope>
    <source>
        <strain evidence="7">JCA_2017</strain>
    </source>
</reference>